<sequence>MIQQTNVIYALLFILAGMIASYLLSLMQVPFPTSTGHLKASGLVHVIHTQVVMTLFFTLDSLLVTRYFPQLAGDYSVALRFGQLLLFVALSLAQLLLPRLSQKSQDQSFLLWERRFYRILLGGLVLAVLVYWTIVPYLIPMLFGSGYDAATHYIKYMVFVYVGITLIQYEALVQFSLHRTGYLKGYWLILILYILVLITFHSSVETWLLAQAGVFLLGALILRFTLPRHPHSAKEA</sequence>
<keyword evidence="1" id="KW-1133">Transmembrane helix</keyword>
<feature type="transmembrane region" description="Helical" evidence="1">
    <location>
        <begin position="154"/>
        <end position="173"/>
    </location>
</feature>
<feature type="transmembrane region" description="Helical" evidence="1">
    <location>
        <begin position="6"/>
        <end position="26"/>
    </location>
</feature>
<evidence type="ECO:0000256" key="1">
    <source>
        <dbReference type="SAM" id="Phobius"/>
    </source>
</evidence>
<dbReference type="RefSeq" id="WP_047392026.1">
    <property type="nucleotide sequence ID" value="NZ_CP075897.1"/>
</dbReference>
<proteinExistence type="predicted"/>
<dbReference type="GeneID" id="88810243"/>
<feature type="transmembrane region" description="Helical" evidence="1">
    <location>
        <begin position="185"/>
        <end position="202"/>
    </location>
</feature>
<keyword evidence="1" id="KW-0472">Membrane</keyword>
<feature type="transmembrane region" description="Helical" evidence="1">
    <location>
        <begin position="77"/>
        <end position="96"/>
    </location>
</feature>
<evidence type="ECO:0000313" key="2">
    <source>
        <dbReference type="EMBL" id="QWB30299.1"/>
    </source>
</evidence>
<accession>A0ABX8GAB3</accession>
<dbReference type="Proteomes" id="UP000679498">
    <property type="component" value="Chromosome"/>
</dbReference>
<keyword evidence="1" id="KW-0812">Transmembrane</keyword>
<protein>
    <submittedName>
        <fullName evidence="2">Uncharacterized protein</fullName>
    </submittedName>
</protein>
<gene>
    <name evidence="2" type="ORF">KKI46_01115</name>
</gene>
<reference evidence="2 3" key="1">
    <citation type="submission" date="2021-05" db="EMBL/GenBank/DDBJ databases">
        <title>Biocontrol using Exiguobacterium acetylicum SI17 against litchi downy blight caused by Peronophythora litchii.</title>
        <authorList>
            <person name="Zheng L."/>
        </authorList>
    </citation>
    <scope>NUCLEOTIDE SEQUENCE [LARGE SCALE GENOMIC DNA]</scope>
    <source>
        <strain evidence="2 3">SI17</strain>
    </source>
</reference>
<feature type="transmembrane region" description="Helical" evidence="1">
    <location>
        <begin position="208"/>
        <end position="226"/>
    </location>
</feature>
<evidence type="ECO:0000313" key="3">
    <source>
        <dbReference type="Proteomes" id="UP000679498"/>
    </source>
</evidence>
<keyword evidence="3" id="KW-1185">Reference proteome</keyword>
<dbReference type="EMBL" id="CP075897">
    <property type="protein sequence ID" value="QWB30299.1"/>
    <property type="molecule type" value="Genomic_DNA"/>
</dbReference>
<name>A0ABX8GAB3_EXIAC</name>
<organism evidence="2 3">
    <name type="scientific">Exiguobacterium acetylicum</name>
    <name type="common">Brevibacterium acetylicum</name>
    <dbReference type="NCBI Taxonomy" id="41170"/>
    <lineage>
        <taxon>Bacteria</taxon>
        <taxon>Bacillati</taxon>
        <taxon>Bacillota</taxon>
        <taxon>Bacilli</taxon>
        <taxon>Bacillales</taxon>
        <taxon>Bacillales Family XII. Incertae Sedis</taxon>
        <taxon>Exiguobacterium</taxon>
    </lineage>
</organism>
<feature type="transmembrane region" description="Helical" evidence="1">
    <location>
        <begin position="116"/>
        <end position="134"/>
    </location>
</feature>